<name>A0A2Z6RNJ0_9GLOM</name>
<proteinExistence type="predicted"/>
<feature type="signal peptide" evidence="3">
    <location>
        <begin position="1"/>
        <end position="22"/>
    </location>
</feature>
<protein>
    <submittedName>
        <fullName evidence="4">Uncharacterized protein</fullName>
    </submittedName>
</protein>
<feature type="transmembrane region" description="Helical" evidence="2">
    <location>
        <begin position="930"/>
        <end position="949"/>
    </location>
</feature>
<feature type="transmembrane region" description="Helical" evidence="2">
    <location>
        <begin position="819"/>
        <end position="842"/>
    </location>
</feature>
<feature type="chain" id="PRO_5016423116" evidence="3">
    <location>
        <begin position="23"/>
        <end position="1035"/>
    </location>
</feature>
<feature type="transmembrane region" description="Helical" evidence="2">
    <location>
        <begin position="791"/>
        <end position="807"/>
    </location>
</feature>
<organism evidence="4 5">
    <name type="scientific">Rhizophagus clarus</name>
    <dbReference type="NCBI Taxonomy" id="94130"/>
    <lineage>
        <taxon>Eukaryota</taxon>
        <taxon>Fungi</taxon>
        <taxon>Fungi incertae sedis</taxon>
        <taxon>Mucoromycota</taxon>
        <taxon>Glomeromycotina</taxon>
        <taxon>Glomeromycetes</taxon>
        <taxon>Glomerales</taxon>
        <taxon>Glomeraceae</taxon>
        <taxon>Rhizophagus</taxon>
    </lineage>
</organism>
<accession>A0A2Z6RNJ0</accession>
<feature type="region of interest" description="Disordered" evidence="1">
    <location>
        <begin position="861"/>
        <end position="914"/>
    </location>
</feature>
<gene>
    <name evidence="4" type="ORF">RclHR1_05360001</name>
</gene>
<reference evidence="4 5" key="1">
    <citation type="submission" date="2017-11" db="EMBL/GenBank/DDBJ databases">
        <title>The genome of Rhizophagus clarus HR1 reveals common genetic basis of auxotrophy among arbuscular mycorrhizal fungi.</title>
        <authorList>
            <person name="Kobayashi Y."/>
        </authorList>
    </citation>
    <scope>NUCLEOTIDE SEQUENCE [LARGE SCALE GENOMIC DNA]</scope>
    <source>
        <strain evidence="4 5">HR1</strain>
    </source>
</reference>
<keyword evidence="2" id="KW-0812">Transmembrane</keyword>
<dbReference type="AlphaFoldDB" id="A0A2Z6RNJ0"/>
<evidence type="ECO:0000256" key="1">
    <source>
        <dbReference type="SAM" id="MobiDB-lite"/>
    </source>
</evidence>
<keyword evidence="3" id="KW-0732">Signal</keyword>
<keyword evidence="2" id="KW-0472">Membrane</keyword>
<comment type="caution">
    <text evidence="4">The sequence shown here is derived from an EMBL/GenBank/DDBJ whole genome shotgun (WGS) entry which is preliminary data.</text>
</comment>
<evidence type="ECO:0000256" key="3">
    <source>
        <dbReference type="SAM" id="SignalP"/>
    </source>
</evidence>
<dbReference type="Proteomes" id="UP000247702">
    <property type="component" value="Unassembled WGS sequence"/>
</dbReference>
<feature type="transmembrane region" description="Helical" evidence="2">
    <location>
        <begin position="717"/>
        <end position="737"/>
    </location>
</feature>
<feature type="transmembrane region" description="Helical" evidence="2">
    <location>
        <begin position="999"/>
        <end position="1018"/>
    </location>
</feature>
<sequence length="1035" mass="117370">MKLKHLLIFLSIIIFATLPVKSNFITYTERETTEFEIGNILQYKDNTIVLQILRTIGSSNGEDCYKTYISFRVIYSNGTIMPIDLSMEELGIQPLNFCTVGGLNPITLHNIETKKGNFMFITYTEAADVNNPLTYIMLIDLNGKIYSKTLMGPSLVDQTNNNTWNPQQFSITPNANNEQGFLYFTELSSSFNNVNSYFNLTQWIINEDGTLSNIAEMDLTLQSQPSIVSTMDGGYMLIYPNTTTSQDPFSSRTGVYAVYYGYRSNIVRDPVILYETTMELVIANLNCVVSYSEVGQICLITISNSTDPNSAPIFIKVNYLSGGSVFNVSHVDVTLPTIISITEFNGPQSPILPLSFGGYFYSVNQQTNINDDQSPYDVWGYVLDDNGNFIQWDFPYPTKSDSKASRQVLANNTLVMAQPIIGQNWSLNTTDLYKIYEDHGYQNILISNTYPSIGQNIIANEIHFLTITYTVPVVLSDGVITIFQSNGISNPGIVRQIVNGLQNPGYITINNDTVNVTIIESTFNSPGSTYYVMIENNFVSSLLYNEPLPGLSSNIWSFTTSPEEEKGQESKIKLFFDSIYGMVRLTNDGTSYFNSLNSNQQNEFFNNLTQELANAVVVTSKRITTNYKYVIDTESPSKQYLLSIKIEKPQVASDRETKLITNDLNAIIQNMIITVLASGSSSKYLESTYGFVTIRKYSFFNFFSAKWYENFENNYKLILTIVFFLTLTNLCFISIYYDAKFEVINDANSSTTKSFFRIMKCDITESICLFSCKKVVNERVVDEDKSNHFKIYFYGFSGLSFALDILFAKVEAGSVQNVFFASVFLVIVPYIIKLGYVVYIILSELVRKENSDDSVQLLNELEEKEDPEDSNGQQDGLQSEKDGSQSEQNDSRGQQDDSRGQQDDSRDQRDKPKEKVPIKKWLEKSKDNKIFLVLLILLAGTEVGVLEIFNFKFCRQKFNVKLSKQFKERVIIGEIISIFIKTMPDLAFRVHFLSKAIDFSYLSTLTLLTSVVKILDLFTKPIKLKRIKGKKKNNY</sequence>
<keyword evidence="5" id="KW-1185">Reference proteome</keyword>
<evidence type="ECO:0000256" key="2">
    <source>
        <dbReference type="SAM" id="Phobius"/>
    </source>
</evidence>
<dbReference type="EMBL" id="BEXD01003911">
    <property type="protein sequence ID" value="GBC03841.1"/>
    <property type="molecule type" value="Genomic_DNA"/>
</dbReference>
<evidence type="ECO:0000313" key="5">
    <source>
        <dbReference type="Proteomes" id="UP000247702"/>
    </source>
</evidence>
<evidence type="ECO:0000313" key="4">
    <source>
        <dbReference type="EMBL" id="GBC03841.1"/>
    </source>
</evidence>
<feature type="compositionally biased region" description="Basic and acidic residues" evidence="1">
    <location>
        <begin position="878"/>
        <end position="914"/>
    </location>
</feature>
<keyword evidence="2" id="KW-1133">Transmembrane helix</keyword>
<dbReference type="STRING" id="94130.A0A2Z6RNJ0"/>